<evidence type="ECO:0000256" key="1">
    <source>
        <dbReference type="ARBA" id="ARBA00012104"/>
    </source>
</evidence>
<evidence type="ECO:0000313" key="7">
    <source>
        <dbReference type="EMBL" id="KAB2684376.1"/>
    </source>
</evidence>
<dbReference type="Gene3D" id="3.40.1190.20">
    <property type="match status" value="1"/>
</dbReference>
<dbReference type="RefSeq" id="WP_151652030.1">
    <property type="nucleotide sequence ID" value="NZ_WBVX01000013.1"/>
</dbReference>
<evidence type="ECO:0000256" key="5">
    <source>
        <dbReference type="ARBA" id="ARBA00022840"/>
    </source>
</evidence>
<dbReference type="InterPro" id="IPR029056">
    <property type="entry name" value="Ribokinase-like"/>
</dbReference>
<gene>
    <name evidence="7" type="ORF">F9L08_13870</name>
</gene>
<dbReference type="InterPro" id="IPR004625">
    <property type="entry name" value="PyrdxlKinase"/>
</dbReference>
<dbReference type="Pfam" id="PF08543">
    <property type="entry name" value="Phos_pyr_kin"/>
    <property type="match status" value="1"/>
</dbReference>
<protein>
    <recommendedName>
        <fullName evidence="1">pyridoxal kinase</fullName>
        <ecNumber evidence="1">2.7.1.35</ecNumber>
    </recommendedName>
</protein>
<keyword evidence="2 7" id="KW-0808">Transferase</keyword>
<dbReference type="EC" id="2.7.1.35" evidence="1"/>
<dbReference type="GO" id="GO:0009443">
    <property type="term" value="P:pyridoxal 5'-phosphate salvage"/>
    <property type="evidence" value="ECO:0007669"/>
    <property type="project" value="InterPro"/>
</dbReference>
<dbReference type="GO" id="GO:0008478">
    <property type="term" value="F:pyridoxal kinase activity"/>
    <property type="evidence" value="ECO:0007669"/>
    <property type="project" value="UniProtKB-EC"/>
</dbReference>
<keyword evidence="5" id="KW-0067">ATP-binding</keyword>
<feature type="domain" description="Pyridoxamine kinase/Phosphomethylpyrimidine kinase" evidence="6">
    <location>
        <begin position="79"/>
        <end position="244"/>
    </location>
</feature>
<dbReference type="InterPro" id="IPR013749">
    <property type="entry name" value="PM/HMP-P_kinase-1"/>
</dbReference>
<evidence type="ECO:0000259" key="6">
    <source>
        <dbReference type="Pfam" id="PF08543"/>
    </source>
</evidence>
<dbReference type="SUPFAM" id="SSF53613">
    <property type="entry name" value="Ribokinase-like"/>
    <property type="match status" value="1"/>
</dbReference>
<dbReference type="PANTHER" id="PTHR10534">
    <property type="entry name" value="PYRIDOXAL KINASE"/>
    <property type="match status" value="1"/>
</dbReference>
<proteinExistence type="predicted"/>
<keyword evidence="3" id="KW-0547">Nucleotide-binding</keyword>
<evidence type="ECO:0000256" key="2">
    <source>
        <dbReference type="ARBA" id="ARBA00022679"/>
    </source>
</evidence>
<dbReference type="EMBL" id="WBVX01000013">
    <property type="protein sequence ID" value="KAB2684376.1"/>
    <property type="molecule type" value="Genomic_DNA"/>
</dbReference>
<evidence type="ECO:0000256" key="3">
    <source>
        <dbReference type="ARBA" id="ARBA00022741"/>
    </source>
</evidence>
<keyword evidence="4 7" id="KW-0418">Kinase</keyword>
<sequence>MLVISIQSQVVHGYVGNSAAVFPMQAMGITVAAIPTVLFSNHPHYPTFHGDVLDDGLVRSLLCGVEERGLVDQAAVLLTGYLGTPSIAAIVANFVDRSLKRNPKLIYVCDPVMGDDDLGVFVPDGMLEAFQYQLAPAATVLTPNQYELELLSGFAARSPEGLTEATRRLRSAGTQMIVATGCTLSDTPSDTVETILCTSEGLDRTSTPRLPIRPCGTGDLLSALIAGHLAKGSQIESAVHSAVAETFTILQKTQAADSEEMILFG</sequence>
<dbReference type="Proteomes" id="UP000481643">
    <property type="component" value="Unassembled WGS sequence"/>
</dbReference>
<dbReference type="PANTHER" id="PTHR10534:SF2">
    <property type="entry name" value="PYRIDOXAL KINASE"/>
    <property type="match status" value="1"/>
</dbReference>
<dbReference type="GO" id="GO:0005524">
    <property type="term" value="F:ATP binding"/>
    <property type="evidence" value="ECO:0007669"/>
    <property type="project" value="UniProtKB-KW"/>
</dbReference>
<dbReference type="CDD" id="cd01173">
    <property type="entry name" value="pyridoxal_pyridoxamine_kinase"/>
    <property type="match status" value="1"/>
</dbReference>
<organism evidence="7 8">
    <name type="scientific">Brucella tritici</name>
    <dbReference type="NCBI Taxonomy" id="94626"/>
    <lineage>
        <taxon>Bacteria</taxon>
        <taxon>Pseudomonadati</taxon>
        <taxon>Pseudomonadota</taxon>
        <taxon>Alphaproteobacteria</taxon>
        <taxon>Hyphomicrobiales</taxon>
        <taxon>Brucellaceae</taxon>
        <taxon>Brucella/Ochrobactrum group</taxon>
        <taxon>Brucella</taxon>
    </lineage>
</organism>
<evidence type="ECO:0000313" key="8">
    <source>
        <dbReference type="Proteomes" id="UP000481643"/>
    </source>
</evidence>
<dbReference type="GO" id="GO:0005829">
    <property type="term" value="C:cytosol"/>
    <property type="evidence" value="ECO:0007669"/>
    <property type="project" value="TreeGrafter"/>
</dbReference>
<name>A0A6L3YMQ9_9HYPH</name>
<reference evidence="7 8" key="1">
    <citation type="submission" date="2019-09" db="EMBL/GenBank/DDBJ databases">
        <title>Taxonomic organization of the family Brucellaceae based on a phylogenomic approach.</title>
        <authorList>
            <person name="Leclercq S."/>
            <person name="Cloeckaert A."/>
            <person name="Zygmunt M.S."/>
        </authorList>
    </citation>
    <scope>NUCLEOTIDE SEQUENCE [LARGE SCALE GENOMIC DNA]</scope>
    <source>
        <strain evidence="7 8">WS1830</strain>
    </source>
</reference>
<accession>A0A6L3YMQ9</accession>
<evidence type="ECO:0000256" key="4">
    <source>
        <dbReference type="ARBA" id="ARBA00022777"/>
    </source>
</evidence>
<dbReference type="AlphaFoldDB" id="A0A6L3YMQ9"/>
<comment type="caution">
    <text evidence="7">The sequence shown here is derived from an EMBL/GenBank/DDBJ whole genome shotgun (WGS) entry which is preliminary data.</text>
</comment>
<dbReference type="NCBIfam" id="TIGR00687">
    <property type="entry name" value="pyridox_kin"/>
    <property type="match status" value="1"/>
</dbReference>